<dbReference type="Gene3D" id="3.90.550.10">
    <property type="entry name" value="Spore Coat Polysaccharide Biosynthesis Protein SpsA, Chain A"/>
    <property type="match status" value="1"/>
</dbReference>
<reference evidence="1 2" key="1">
    <citation type="journal article" date="2016" name="Nat. Commun.">
        <title>Thousands of microbial genomes shed light on interconnected biogeochemical processes in an aquifer system.</title>
        <authorList>
            <person name="Anantharaman K."/>
            <person name="Brown C.T."/>
            <person name="Hug L.A."/>
            <person name="Sharon I."/>
            <person name="Castelle C.J."/>
            <person name="Probst A.J."/>
            <person name="Thomas B.C."/>
            <person name="Singh A."/>
            <person name="Wilkins M.J."/>
            <person name="Karaoz U."/>
            <person name="Brodie E.L."/>
            <person name="Williams K.H."/>
            <person name="Hubbard S.S."/>
            <person name="Banfield J.F."/>
        </authorList>
    </citation>
    <scope>NUCLEOTIDE SEQUENCE [LARGE SCALE GENOMIC DNA]</scope>
</reference>
<dbReference type="InterPro" id="IPR029044">
    <property type="entry name" value="Nucleotide-diphossugar_trans"/>
</dbReference>
<proteinExistence type="predicted"/>
<evidence type="ECO:0000313" key="1">
    <source>
        <dbReference type="EMBL" id="OGK50813.1"/>
    </source>
</evidence>
<accession>A0A1F7J5C4</accession>
<sequence>MKKVATIILNRNLPDVANRLYEKFQNNDAKETDIFIVESGSSKKNLSKHYTWWANWEDSLEHGLRYPRGFNYALSKLLEEKKFKSYDYYFLVCNDVEFEQKPIIKTLVNEMIKHPRVGILSPCSPLWGEKILLSKNETKYFWYAQFISWFVRREYMEDVMALEKPTYMDFLFDGENFRGYEADIELIIKGYANDWATAITTKVLINENETYLKTRADLMKTDPYDENLRKVLKEGKKWLRTKYGFNSRWTINLYSKFFYDQFFEYYPELSKYKV</sequence>
<dbReference type="EMBL" id="MGAQ01000010">
    <property type="protein sequence ID" value="OGK50813.1"/>
    <property type="molecule type" value="Genomic_DNA"/>
</dbReference>
<protein>
    <recommendedName>
        <fullName evidence="3">Glycosyltransferase 2-like domain-containing protein</fullName>
    </recommendedName>
</protein>
<dbReference type="Proteomes" id="UP000178558">
    <property type="component" value="Unassembled WGS sequence"/>
</dbReference>
<name>A0A1F7J5C4_9BACT</name>
<organism evidence="1 2">
    <name type="scientific">Candidatus Roizmanbacteria bacterium RIFCSPLOWO2_01_FULL_40_42</name>
    <dbReference type="NCBI Taxonomy" id="1802066"/>
    <lineage>
        <taxon>Bacteria</taxon>
        <taxon>Candidatus Roizmaniibacteriota</taxon>
    </lineage>
</organism>
<dbReference type="AlphaFoldDB" id="A0A1F7J5C4"/>
<gene>
    <name evidence="1" type="ORF">A3B50_00855</name>
</gene>
<dbReference type="SUPFAM" id="SSF53448">
    <property type="entry name" value="Nucleotide-diphospho-sugar transferases"/>
    <property type="match status" value="1"/>
</dbReference>
<evidence type="ECO:0000313" key="2">
    <source>
        <dbReference type="Proteomes" id="UP000178558"/>
    </source>
</evidence>
<evidence type="ECO:0008006" key="3">
    <source>
        <dbReference type="Google" id="ProtNLM"/>
    </source>
</evidence>
<comment type="caution">
    <text evidence="1">The sequence shown here is derived from an EMBL/GenBank/DDBJ whole genome shotgun (WGS) entry which is preliminary data.</text>
</comment>